<comment type="similarity">
    <text evidence="2">Belongs to the fatty acid desaturase CarF family.</text>
</comment>
<keyword evidence="3 6" id="KW-0812">Transmembrane</keyword>
<proteinExistence type="inferred from homology"/>
<evidence type="ECO:0000313" key="8">
    <source>
        <dbReference type="Proteomes" id="UP000887566"/>
    </source>
</evidence>
<sequence>MAHSEGDLQTQLEDVENYEGTQLEDVENYEGVIAALHAADAQEMADAKAEAESSGLATLVANSMPEDDPNGNVNATMGEARPRWGPQHAGAQKLASMYSREKRLQEIFSIVLTSTLFVVDFAFLFYRIHMASWKAILMAAILGILAADFLSGLVHWGADTWGTVETFVGRNFIRPFREHHVDPTAITRHDFIEVNGDNFMLCFWKFAHIAWQHATLSTEDLTSVYAYHWFWMLLGLYVAFTNQIHQWSHTYFGLSEWIKLLQRWRLVLPRQHHKVHHVAPHAICYCITTGWLNRPLDAIQFWRGAEWLVTKTTGWLPRQDDMKWAFKTK</sequence>
<reference evidence="9" key="1">
    <citation type="submission" date="2022-11" db="UniProtKB">
        <authorList>
            <consortium name="WormBaseParasite"/>
        </authorList>
    </citation>
    <scope>IDENTIFICATION</scope>
</reference>
<evidence type="ECO:0000313" key="9">
    <source>
        <dbReference type="WBParaSite" id="PSAMB.scaffold798size41182.g8833.t1"/>
    </source>
</evidence>
<dbReference type="WBParaSite" id="PSAMB.scaffold798size41182.g8833.t1">
    <property type="protein sequence ID" value="PSAMB.scaffold798size41182.g8833.t1"/>
    <property type="gene ID" value="PSAMB.scaffold798size41182.g8833"/>
</dbReference>
<feature type="transmembrane region" description="Helical" evidence="6">
    <location>
        <begin position="224"/>
        <end position="240"/>
    </location>
</feature>
<feature type="transmembrane region" description="Helical" evidence="6">
    <location>
        <begin position="107"/>
        <end position="128"/>
    </location>
</feature>
<dbReference type="PANTHER" id="PTHR48230">
    <property type="match status" value="1"/>
</dbReference>
<evidence type="ECO:0000256" key="1">
    <source>
        <dbReference type="ARBA" id="ARBA00004141"/>
    </source>
</evidence>
<dbReference type="AlphaFoldDB" id="A0A914XF48"/>
<protein>
    <submittedName>
        <fullName evidence="9">Lipid desaturase domain-containing protein</fullName>
    </submittedName>
</protein>
<organism evidence="8 9">
    <name type="scientific">Plectus sambesii</name>
    <dbReference type="NCBI Taxonomy" id="2011161"/>
    <lineage>
        <taxon>Eukaryota</taxon>
        <taxon>Metazoa</taxon>
        <taxon>Ecdysozoa</taxon>
        <taxon>Nematoda</taxon>
        <taxon>Chromadorea</taxon>
        <taxon>Plectida</taxon>
        <taxon>Plectina</taxon>
        <taxon>Plectoidea</taxon>
        <taxon>Plectidae</taxon>
        <taxon>Plectus</taxon>
    </lineage>
</organism>
<dbReference type="Proteomes" id="UP000887566">
    <property type="component" value="Unplaced"/>
</dbReference>
<evidence type="ECO:0000256" key="3">
    <source>
        <dbReference type="ARBA" id="ARBA00022692"/>
    </source>
</evidence>
<feature type="transmembrane region" description="Helical" evidence="6">
    <location>
        <begin position="135"/>
        <end position="158"/>
    </location>
</feature>
<keyword evidence="5 6" id="KW-0472">Membrane</keyword>
<accession>A0A914XF48</accession>
<dbReference type="InterPro" id="IPR053335">
    <property type="entry name" value="Fatty_acid_desaturase_CarF"/>
</dbReference>
<name>A0A914XF48_9BILA</name>
<evidence type="ECO:0000256" key="5">
    <source>
        <dbReference type="ARBA" id="ARBA00023136"/>
    </source>
</evidence>
<dbReference type="InterPro" id="IPR019547">
    <property type="entry name" value="Lipid_desat"/>
</dbReference>
<keyword evidence="8" id="KW-1185">Reference proteome</keyword>
<evidence type="ECO:0000256" key="2">
    <source>
        <dbReference type="ARBA" id="ARBA00007620"/>
    </source>
</evidence>
<evidence type="ECO:0000259" key="7">
    <source>
        <dbReference type="Pfam" id="PF10520"/>
    </source>
</evidence>
<keyword evidence="4 6" id="KW-1133">Transmembrane helix</keyword>
<evidence type="ECO:0000256" key="4">
    <source>
        <dbReference type="ARBA" id="ARBA00022989"/>
    </source>
</evidence>
<feature type="domain" description="Lipid desaturase" evidence="7">
    <location>
        <begin position="144"/>
        <end position="320"/>
    </location>
</feature>
<dbReference type="PANTHER" id="PTHR48230:SF1">
    <property type="entry name" value="LIPID DESATURASE DOMAIN-CONTAINING PROTEIN"/>
    <property type="match status" value="1"/>
</dbReference>
<comment type="subcellular location">
    <subcellularLocation>
        <location evidence="1">Membrane</location>
        <topology evidence="1">Multi-pass membrane protein</topology>
    </subcellularLocation>
</comment>
<dbReference type="GO" id="GO:0016020">
    <property type="term" value="C:membrane"/>
    <property type="evidence" value="ECO:0007669"/>
    <property type="project" value="UniProtKB-SubCell"/>
</dbReference>
<dbReference type="Pfam" id="PF10520">
    <property type="entry name" value="Lipid_desat"/>
    <property type="match status" value="1"/>
</dbReference>
<evidence type="ECO:0000256" key="6">
    <source>
        <dbReference type="SAM" id="Phobius"/>
    </source>
</evidence>